<proteinExistence type="predicted"/>
<dbReference type="GO" id="GO:0072686">
    <property type="term" value="C:mitotic spindle"/>
    <property type="evidence" value="ECO:0007669"/>
    <property type="project" value="TreeGrafter"/>
</dbReference>
<dbReference type="PANTHER" id="PTHR12792:SF0">
    <property type="entry name" value="SEPARIN"/>
    <property type="match status" value="1"/>
</dbReference>
<dbReference type="GO" id="GO:0006508">
    <property type="term" value="P:proteolysis"/>
    <property type="evidence" value="ECO:0007669"/>
    <property type="project" value="InterPro"/>
</dbReference>
<reference evidence="3" key="1">
    <citation type="submission" date="2015-07" db="EMBL/GenBank/DDBJ databases">
        <title>Annotation of Plasmodium falciparum RAJ116.</title>
        <authorList>
            <consortium name="The Broad Institute Genome Sequencing Platform"/>
            <person name="Volkman S.K."/>
            <person name="Neafsey D.E."/>
            <person name="Dash A.P."/>
            <person name="Chitnis C.E."/>
            <person name="Hartl D.L."/>
            <person name="Young S.K."/>
            <person name="Zeng Q."/>
            <person name="Koehrsen M."/>
            <person name="Alvarado L."/>
            <person name="Berlin A."/>
            <person name="Borenstein D."/>
            <person name="Chapman S.B."/>
            <person name="Chen Z."/>
            <person name="Engels R."/>
            <person name="Freedman E."/>
            <person name="Gellesch M."/>
            <person name="Goldberg J."/>
            <person name="Griggs A."/>
            <person name="Gujja S."/>
            <person name="Heilman E.R."/>
            <person name="Heiman D.I."/>
            <person name="Howarth C."/>
            <person name="Jen D."/>
            <person name="Larson L."/>
            <person name="Mehta T."/>
            <person name="Neiman D."/>
            <person name="Park D."/>
            <person name="Pearson M."/>
            <person name="Roberts A."/>
            <person name="Saif S."/>
            <person name="Shea T."/>
            <person name="Shenoy N."/>
            <person name="Sisk P."/>
            <person name="Stolte C."/>
            <person name="Sykes S."/>
            <person name="Walk T."/>
            <person name="White J."/>
            <person name="Yandava C."/>
            <person name="Haas B."/>
            <person name="Henn M.R."/>
            <person name="Nusbaum C."/>
            <person name="Birren B."/>
        </authorList>
    </citation>
    <scope>NUCLEOTIDE SEQUENCE [LARGE SCALE GENOMIC DNA]</scope>
    <source>
        <strain evidence="3">RAJ116</strain>
    </source>
</reference>
<dbReference type="AlphaFoldDB" id="A0A0L0CUF1"/>
<name>A0A0L0CUF1_PLAFA</name>
<evidence type="ECO:0000313" key="2">
    <source>
        <dbReference type="EMBL" id="KNC35872.1"/>
    </source>
</evidence>
<dbReference type="InterPro" id="IPR005314">
    <property type="entry name" value="Peptidase_C50"/>
</dbReference>
<dbReference type="Proteomes" id="UP000054566">
    <property type="component" value="Unassembled WGS sequence"/>
</dbReference>
<evidence type="ECO:0000313" key="3">
    <source>
        <dbReference type="Proteomes" id="UP000054566"/>
    </source>
</evidence>
<organism evidence="2 3">
    <name type="scientific">Plasmodium falciparum RAJ116</name>
    <dbReference type="NCBI Taxonomy" id="580058"/>
    <lineage>
        <taxon>Eukaryota</taxon>
        <taxon>Sar</taxon>
        <taxon>Alveolata</taxon>
        <taxon>Apicomplexa</taxon>
        <taxon>Aconoidasida</taxon>
        <taxon>Haemosporida</taxon>
        <taxon>Plasmodiidae</taxon>
        <taxon>Plasmodium</taxon>
        <taxon>Plasmodium (Laverania)</taxon>
    </lineage>
</organism>
<dbReference type="GO" id="GO:0051307">
    <property type="term" value="P:meiotic chromosome separation"/>
    <property type="evidence" value="ECO:0007669"/>
    <property type="project" value="TreeGrafter"/>
</dbReference>
<gene>
    <name evidence="2" type="ORF">PFLG_00831</name>
</gene>
<dbReference type="GO" id="GO:0005737">
    <property type="term" value="C:cytoplasm"/>
    <property type="evidence" value="ECO:0007669"/>
    <property type="project" value="TreeGrafter"/>
</dbReference>
<feature type="compositionally biased region" description="Low complexity" evidence="1">
    <location>
        <begin position="163"/>
        <end position="177"/>
    </location>
</feature>
<protein>
    <submittedName>
        <fullName evidence="2">Uncharacterized protein</fullName>
    </submittedName>
</protein>
<dbReference type="EMBL" id="GG663943">
    <property type="protein sequence ID" value="KNC35872.1"/>
    <property type="molecule type" value="Genomic_DNA"/>
</dbReference>
<evidence type="ECO:0000256" key="1">
    <source>
        <dbReference type="SAM" id="MobiDB-lite"/>
    </source>
</evidence>
<reference evidence="3" key="2">
    <citation type="submission" date="2015-07" db="EMBL/GenBank/DDBJ databases">
        <title>The genome sequence of Plasmodium falciparum RAJ116.</title>
        <authorList>
            <consortium name="The Broad Institute Genome Sequencing Platform"/>
            <person name="Volkman S.K."/>
            <person name="Neafsey D.E."/>
            <person name="Dash A.P."/>
            <person name="Chitnis C.E."/>
            <person name="Hartl D.L."/>
            <person name="Young S.K."/>
            <person name="Kodira C.D."/>
            <person name="Zeng Q."/>
            <person name="Koehrsen M."/>
            <person name="Godfrey P."/>
            <person name="Alvarado L."/>
            <person name="Berlin A."/>
            <person name="Borenstein D."/>
            <person name="Chen Z."/>
            <person name="Engels R."/>
            <person name="Freedman E."/>
            <person name="Gellesch M."/>
            <person name="Goldberg J."/>
            <person name="Griggs A."/>
            <person name="Gujja S."/>
            <person name="Heiman D."/>
            <person name="Hepburn T."/>
            <person name="Howarth C."/>
            <person name="Jen D."/>
            <person name="Larson L."/>
            <person name="Lewis B."/>
            <person name="Mehta T."/>
            <person name="Park D."/>
            <person name="Pearson M."/>
            <person name="Roberts A."/>
            <person name="Saif S."/>
            <person name="Shea T."/>
            <person name="Shenoy N."/>
            <person name="Sisk P."/>
            <person name="Stolte C."/>
            <person name="Sykes S."/>
            <person name="Walk T."/>
            <person name="White J."/>
            <person name="Yandava C."/>
            <person name="Wirth D.F."/>
            <person name="Nusbaum C."/>
            <person name="Birren B."/>
        </authorList>
    </citation>
    <scope>NUCLEOTIDE SEQUENCE [LARGE SCALE GENOMIC DNA]</scope>
    <source>
        <strain evidence="3">RAJ116</strain>
    </source>
</reference>
<dbReference type="GO" id="GO:0004197">
    <property type="term" value="F:cysteine-type endopeptidase activity"/>
    <property type="evidence" value="ECO:0007669"/>
    <property type="project" value="InterPro"/>
</dbReference>
<dbReference type="PANTHER" id="PTHR12792">
    <property type="entry name" value="EXTRA SPINDLE POLES 1-RELATED"/>
    <property type="match status" value="1"/>
</dbReference>
<accession>A0A0L0CUF1</accession>
<dbReference type="GO" id="GO:0005634">
    <property type="term" value="C:nucleus"/>
    <property type="evidence" value="ECO:0007669"/>
    <property type="project" value="InterPro"/>
</dbReference>
<sequence>MIRMKRKETERPIFENSRFYINTKIMKNINVDFKNVCHTIILCVKRCIQISDNIFNHFEKNKNLEANFNIYVCKNILINFLKCCLLNISLSSYLCVKLNYDYILKEICESNLVEYVYNIYDKYVCFILNQNVKSLNDHKHLLQFNIRNENKRRSNVDNKKIHNNNNNNNNNNNSNNSNICSSGVVKESSLYNNLCLDDIYDILRNKKDTHENSNNNQDDITHPK</sequence>
<feature type="region of interest" description="Disordered" evidence="1">
    <location>
        <begin position="153"/>
        <end position="177"/>
    </location>
</feature>